<evidence type="ECO:0000256" key="3">
    <source>
        <dbReference type="ARBA" id="ARBA00022490"/>
    </source>
</evidence>
<keyword evidence="4" id="KW-0547">Nucleotide-binding</keyword>
<feature type="domain" description="PhoH-like protein" evidence="9">
    <location>
        <begin position="128"/>
        <end position="331"/>
    </location>
</feature>
<reference evidence="11 13" key="2">
    <citation type="submission" date="2018-06" db="EMBL/GenBank/DDBJ databases">
        <authorList>
            <consortium name="Pathogen Informatics"/>
            <person name="Doyle S."/>
        </authorList>
    </citation>
    <scope>NUCLEOTIDE SEQUENCE [LARGE SCALE GENOMIC DNA]</scope>
    <source>
        <strain evidence="11 13">NCTC10465</strain>
    </source>
</reference>
<evidence type="ECO:0000256" key="1">
    <source>
        <dbReference type="ARBA" id="ARBA00004496"/>
    </source>
</evidence>
<dbReference type="InterPro" id="IPR051451">
    <property type="entry name" value="PhoH2-like"/>
</dbReference>
<name>A0A109WC82_FAUOS</name>
<dbReference type="EMBL" id="PKJS01000005">
    <property type="protein sequence ID" value="PKZ69117.1"/>
    <property type="molecule type" value="Genomic_DNA"/>
</dbReference>
<keyword evidence="13" id="KW-1185">Reference proteome</keyword>
<dbReference type="PANTHER" id="PTHR30473">
    <property type="entry name" value="PROTEIN PHOH"/>
    <property type="match status" value="1"/>
</dbReference>
<dbReference type="InterPro" id="IPR027417">
    <property type="entry name" value="P-loop_NTPase"/>
</dbReference>
<comment type="subcellular location">
    <subcellularLocation>
        <location evidence="1">Cytoplasm</location>
    </subcellularLocation>
</comment>
<evidence type="ECO:0000256" key="8">
    <source>
        <dbReference type="SAM" id="MobiDB-lite"/>
    </source>
</evidence>
<dbReference type="GeneID" id="35779233"/>
<keyword evidence="3" id="KW-0963">Cytoplasm</keyword>
<evidence type="ECO:0000256" key="4">
    <source>
        <dbReference type="ARBA" id="ARBA00022741"/>
    </source>
</evidence>
<dbReference type="Pfam" id="PF02562">
    <property type="entry name" value="PhoH"/>
    <property type="match status" value="1"/>
</dbReference>
<keyword evidence="7" id="KW-0175">Coiled coil</keyword>
<gene>
    <name evidence="11" type="primary">ybeZ</name>
    <name evidence="10" type="ORF">CYJ96_04835</name>
    <name evidence="11" type="ORF">NCTC10465_01501</name>
</gene>
<dbReference type="SUPFAM" id="SSF52540">
    <property type="entry name" value="P-loop containing nucleoside triphosphate hydrolases"/>
    <property type="match status" value="1"/>
</dbReference>
<dbReference type="FunFam" id="3.40.50.300:FF:000013">
    <property type="entry name" value="PhoH family ATPase"/>
    <property type="match status" value="1"/>
</dbReference>
<dbReference type="RefSeq" id="WP_062334551.1">
    <property type="nucleotide sequence ID" value="NZ_CBCRZU010000001.1"/>
</dbReference>
<feature type="coiled-coil region" evidence="7">
    <location>
        <begin position="319"/>
        <end position="356"/>
    </location>
</feature>
<evidence type="ECO:0000256" key="5">
    <source>
        <dbReference type="ARBA" id="ARBA00022840"/>
    </source>
</evidence>
<organism evidence="10 12">
    <name type="scientific">Faucicola osloensis</name>
    <name type="common">Moraxella osloensis</name>
    <dbReference type="NCBI Taxonomy" id="34062"/>
    <lineage>
        <taxon>Bacteria</taxon>
        <taxon>Pseudomonadati</taxon>
        <taxon>Pseudomonadota</taxon>
        <taxon>Gammaproteobacteria</taxon>
        <taxon>Moraxellales</taxon>
        <taxon>Moraxellaceae</taxon>
        <taxon>Faucicola</taxon>
    </lineage>
</organism>
<evidence type="ECO:0000256" key="2">
    <source>
        <dbReference type="ARBA" id="ARBA00010393"/>
    </source>
</evidence>
<proteinExistence type="inferred from homology"/>
<evidence type="ECO:0000313" key="11">
    <source>
        <dbReference type="EMBL" id="STY97715.1"/>
    </source>
</evidence>
<dbReference type="PANTHER" id="PTHR30473:SF1">
    <property type="entry name" value="PHOH-LIKE PROTEIN"/>
    <property type="match status" value="1"/>
</dbReference>
<keyword evidence="5" id="KW-0067">ATP-binding</keyword>
<accession>A0A109WC82</accession>
<dbReference type="InterPro" id="IPR003714">
    <property type="entry name" value="PhoH"/>
</dbReference>
<dbReference type="Proteomes" id="UP000234914">
    <property type="component" value="Unassembled WGS sequence"/>
</dbReference>
<dbReference type="GO" id="GO:0005829">
    <property type="term" value="C:cytosol"/>
    <property type="evidence" value="ECO:0007669"/>
    <property type="project" value="TreeGrafter"/>
</dbReference>
<feature type="region of interest" description="Disordered" evidence="8">
    <location>
        <begin position="371"/>
        <end position="399"/>
    </location>
</feature>
<evidence type="ECO:0000313" key="10">
    <source>
        <dbReference type="EMBL" id="PKZ69117.1"/>
    </source>
</evidence>
<dbReference type="KEGG" id="mos:AXE82_10670"/>
<dbReference type="GO" id="GO:0005524">
    <property type="term" value="F:ATP binding"/>
    <property type="evidence" value="ECO:0007669"/>
    <property type="project" value="UniProtKB-KW"/>
</dbReference>
<evidence type="ECO:0000313" key="13">
    <source>
        <dbReference type="Proteomes" id="UP000255230"/>
    </source>
</evidence>
<evidence type="ECO:0000313" key="12">
    <source>
        <dbReference type="Proteomes" id="UP000234914"/>
    </source>
</evidence>
<reference evidence="10 12" key="1">
    <citation type="submission" date="2017-12" db="EMBL/GenBank/DDBJ databases">
        <title>Phylogenetic diversity of female urinary microbiome.</title>
        <authorList>
            <person name="Thomas-White K."/>
            <person name="Wolfe A.J."/>
        </authorList>
    </citation>
    <scope>NUCLEOTIDE SEQUENCE [LARGE SCALE GENOMIC DNA]</scope>
    <source>
        <strain evidence="10 12">UMB0416</strain>
    </source>
</reference>
<dbReference type="AlphaFoldDB" id="A0A109WC82"/>
<protein>
    <recommendedName>
        <fullName evidence="6">PhoH-like protein</fullName>
    </recommendedName>
</protein>
<dbReference type="Gene3D" id="3.40.50.300">
    <property type="entry name" value="P-loop containing nucleotide triphosphate hydrolases"/>
    <property type="match status" value="1"/>
</dbReference>
<evidence type="ECO:0000256" key="6">
    <source>
        <dbReference type="ARBA" id="ARBA00039970"/>
    </source>
</evidence>
<sequence length="399" mass="44352">MSDTISRTVDLSSLKAPQLKTLLGEYNNHIKYLEHRLSVHIHQRKTDFVISGELDSVARAERILAQLADETQSSDVISPEDLHLLVQTSFSREQDLALDNDAASENGSERADSTEFTPISLRTRKGKIIPRGYNQQQYVKKILLSDVSFGVGPAGTGKTYLAVACAVDMLERNEIERILLVRPAVEAGEKLGFLPGDLTQKIDPYLRPLYDALYEMLGFEKVAKLIEKQVIEVAPLAYMRGRTLNNSFVILDEAQNTTPEQMKMFLTRLGFGSRAVITGDMSQVDLPRGTKSGLRHSLEILADIEEIHVTRFDSKDVVRHQLVQKIVQAYDKYDEAQEAIKEAKKQSRLLEQSQAQSQAASLAIGVTDNNAPIDKAPIDNTPIDNTPIDNAPIDIGIAE</sequence>
<evidence type="ECO:0000259" key="9">
    <source>
        <dbReference type="Pfam" id="PF02562"/>
    </source>
</evidence>
<dbReference type="EMBL" id="UGPY01000001">
    <property type="protein sequence ID" value="STY97715.1"/>
    <property type="molecule type" value="Genomic_DNA"/>
</dbReference>
<dbReference type="Proteomes" id="UP000255230">
    <property type="component" value="Unassembled WGS sequence"/>
</dbReference>
<evidence type="ECO:0000256" key="7">
    <source>
        <dbReference type="SAM" id="Coils"/>
    </source>
</evidence>
<comment type="similarity">
    <text evidence="2">Belongs to the PhoH family.</text>
</comment>